<evidence type="ECO:0000256" key="7">
    <source>
        <dbReference type="ARBA" id="ARBA00022777"/>
    </source>
</evidence>
<evidence type="ECO:0000256" key="3">
    <source>
        <dbReference type="ARBA" id="ARBA00018706"/>
    </source>
</evidence>
<evidence type="ECO:0000313" key="13">
    <source>
        <dbReference type="RefSeq" id="XP_033581971.1"/>
    </source>
</evidence>
<evidence type="ECO:0000313" key="12">
    <source>
        <dbReference type="Proteomes" id="UP000504636"/>
    </source>
</evidence>
<dbReference type="Pfam" id="PF16575">
    <property type="entry name" value="CLP1_P"/>
    <property type="match status" value="1"/>
</dbReference>
<evidence type="ECO:0000256" key="1">
    <source>
        <dbReference type="ARBA" id="ARBA00003798"/>
    </source>
</evidence>
<dbReference type="OrthoDB" id="4054781at2759"/>
<dbReference type="InterPro" id="IPR032319">
    <property type="entry name" value="CLP1_P"/>
</dbReference>
<dbReference type="GO" id="GO:0000448">
    <property type="term" value="P:cleavage in ITS2 between 5.8S rRNA and LSU-rRNA of tricistronic rRNA transcript (SSU-rRNA, 5.8S rRNA, LSU-rRNA)"/>
    <property type="evidence" value="ECO:0007669"/>
    <property type="project" value="TreeGrafter"/>
</dbReference>
<comment type="function">
    <text evidence="1">Polynucleotide 5'-kinase involved in rRNA processing.</text>
</comment>
<evidence type="ECO:0000256" key="8">
    <source>
        <dbReference type="ARBA" id="ARBA00022840"/>
    </source>
</evidence>
<feature type="region of interest" description="Disordered" evidence="9">
    <location>
        <begin position="1"/>
        <end position="23"/>
    </location>
</feature>
<reference evidence="13" key="3">
    <citation type="submission" date="2025-04" db="UniProtKB">
        <authorList>
            <consortium name="RefSeq"/>
        </authorList>
    </citation>
    <scope>IDENTIFICATION</scope>
    <source>
        <strain evidence="13">CBS 304.34</strain>
    </source>
</reference>
<dbReference type="PANTHER" id="PTHR12755">
    <property type="entry name" value="CLEAVAGE/POLYADENYLATION FACTOR IA SUBUNIT CLP1P"/>
    <property type="match status" value="1"/>
</dbReference>
<evidence type="ECO:0000256" key="2">
    <source>
        <dbReference type="ARBA" id="ARBA00011003"/>
    </source>
</evidence>
<evidence type="ECO:0000256" key="9">
    <source>
        <dbReference type="SAM" id="MobiDB-lite"/>
    </source>
</evidence>
<gene>
    <name evidence="11 13" type="ORF">BDZ99DRAFT_458956</name>
</gene>
<dbReference type="GO" id="GO:0005634">
    <property type="term" value="C:nucleus"/>
    <property type="evidence" value="ECO:0007669"/>
    <property type="project" value="TreeGrafter"/>
</dbReference>
<feature type="non-terminal residue" evidence="11">
    <location>
        <position position="1"/>
    </location>
</feature>
<evidence type="ECO:0000259" key="10">
    <source>
        <dbReference type="Pfam" id="PF16575"/>
    </source>
</evidence>
<sequence length="692" mass="76638">MSSLKRRAEGSPHRGDDANTELAEARPVSAFAAARQRALEISSGYVGVAFKAVELELSSEQPFPSSSNSNPAEDANPKHDLDEENDSPEEISRVDSPLTTWKGNQTDILTDAHKELIVQLRHRETIVNIGVYDIVVESGAVILNGAVLKAKNSPQRVFALCTHSLPVVEAIGASVVCFKTCPSMELLEQLSDLFSKIGAIKKEGEYHRSFVMAYRNIGDELKRSLIPVAALSPSLILKLCITKYPRIMIAGTKLSGKNTYANCSINHMLTSLGDDPVVSVFYLDLDTTKPEYTPQGQVALVQVRKLNFGPPYTHPAPMPDDGKDNHIIWSHCMPLNAVTEYPEYFFLCVSNLIDRYEALRSYHSKAILVINTPAWALGNDLDPFLRTISHIRPTSISYFFSGKRDGRPDEQFLGPVRAACEKDGIDFSPIEAHPNAIPLRTDSRLANMHMLSYFHCEDLDEVNGQRIYNATTLSQTNPWEVRYGADPLESLDFIGVLMLSEWTDASCIATILNGSLITIVETSDPAIQAQYGRLPRTPEDVTIRAHYGPSSPIPARLAGIPYFPPDQNNVVTPLDPGKTKVVCTALIRGFDAQNQSLEVLVPSTHSTLLADLDPKKTVLVFGCCEHPTWAYLEDTHFDQMTRKNGVMGLNPDKEAAWRVGKSGIIMGPWVADAEEVEGWGKLHMLRKLRRFK</sequence>
<evidence type="ECO:0000256" key="6">
    <source>
        <dbReference type="ARBA" id="ARBA00022741"/>
    </source>
</evidence>
<keyword evidence="6" id="KW-0547">Nucleotide-binding</keyword>
<dbReference type="Gene3D" id="3.40.50.300">
    <property type="entry name" value="P-loop containing nucleotide triphosphate hydrolases"/>
    <property type="match status" value="1"/>
</dbReference>
<organism evidence="11">
    <name type="scientific">Mytilinidion resinicola</name>
    <dbReference type="NCBI Taxonomy" id="574789"/>
    <lineage>
        <taxon>Eukaryota</taxon>
        <taxon>Fungi</taxon>
        <taxon>Dikarya</taxon>
        <taxon>Ascomycota</taxon>
        <taxon>Pezizomycotina</taxon>
        <taxon>Dothideomycetes</taxon>
        <taxon>Pleosporomycetidae</taxon>
        <taxon>Mytilinidiales</taxon>
        <taxon>Mytilinidiaceae</taxon>
        <taxon>Mytilinidion</taxon>
    </lineage>
</organism>
<dbReference type="PANTHER" id="PTHR12755:SF3">
    <property type="entry name" value="POLYNUCLEOTIDE 5'-HYDROXYL-KINASE NOL9"/>
    <property type="match status" value="1"/>
</dbReference>
<proteinExistence type="inferred from homology"/>
<name>A0A6A6Z429_9PEZI</name>
<keyword evidence="12" id="KW-1185">Reference proteome</keyword>
<evidence type="ECO:0000256" key="4">
    <source>
        <dbReference type="ARBA" id="ARBA00019824"/>
    </source>
</evidence>
<dbReference type="GO" id="GO:0051731">
    <property type="term" value="F:polynucleotide 5'-hydroxyl-kinase activity"/>
    <property type="evidence" value="ECO:0007669"/>
    <property type="project" value="InterPro"/>
</dbReference>
<dbReference type="InterPro" id="IPR027417">
    <property type="entry name" value="P-loop_NTPase"/>
</dbReference>
<dbReference type="Proteomes" id="UP000504636">
    <property type="component" value="Unplaced"/>
</dbReference>
<feature type="compositionally biased region" description="Low complexity" evidence="9">
    <location>
        <begin position="59"/>
        <end position="71"/>
    </location>
</feature>
<dbReference type="GO" id="GO:0005524">
    <property type="term" value="F:ATP binding"/>
    <property type="evidence" value="ECO:0007669"/>
    <property type="project" value="UniProtKB-KW"/>
</dbReference>
<dbReference type="AlphaFoldDB" id="A0A6A6Z429"/>
<reference evidence="13" key="2">
    <citation type="submission" date="2020-04" db="EMBL/GenBank/DDBJ databases">
        <authorList>
            <consortium name="NCBI Genome Project"/>
        </authorList>
    </citation>
    <scope>NUCLEOTIDE SEQUENCE</scope>
    <source>
        <strain evidence="13">CBS 304.34</strain>
    </source>
</reference>
<dbReference type="InterPro" id="IPR045116">
    <property type="entry name" value="Clp1/Grc3"/>
</dbReference>
<keyword evidence="8" id="KW-0067">ATP-binding</keyword>
<keyword evidence="5" id="KW-0808">Transferase</keyword>
<evidence type="ECO:0000256" key="5">
    <source>
        <dbReference type="ARBA" id="ARBA00022679"/>
    </source>
</evidence>
<comment type="similarity">
    <text evidence="2">Belongs to the Clp1 family. NOL9/GRC3 subfamily.</text>
</comment>
<dbReference type="RefSeq" id="XP_033581971.1">
    <property type="nucleotide sequence ID" value="XM_033719049.1"/>
</dbReference>
<accession>A0A6A6Z429</accession>
<feature type="domain" description="Clp1 P-loop" evidence="10">
    <location>
        <begin position="251"/>
        <end position="400"/>
    </location>
</feature>
<feature type="region of interest" description="Disordered" evidence="9">
    <location>
        <begin position="59"/>
        <end position="99"/>
    </location>
</feature>
<keyword evidence="7" id="KW-0418">Kinase</keyword>
<dbReference type="GeneID" id="54459942"/>
<reference evidence="11 13" key="1">
    <citation type="journal article" date="2020" name="Stud. Mycol.">
        <title>101 Dothideomycetes genomes: a test case for predicting lifestyles and emergence of pathogens.</title>
        <authorList>
            <person name="Haridas S."/>
            <person name="Albert R."/>
            <person name="Binder M."/>
            <person name="Bloem J."/>
            <person name="Labutti K."/>
            <person name="Salamov A."/>
            <person name="Andreopoulos B."/>
            <person name="Baker S."/>
            <person name="Barry K."/>
            <person name="Bills G."/>
            <person name="Bluhm B."/>
            <person name="Cannon C."/>
            <person name="Castanera R."/>
            <person name="Culley D."/>
            <person name="Daum C."/>
            <person name="Ezra D."/>
            <person name="Gonzalez J."/>
            <person name="Henrissat B."/>
            <person name="Kuo A."/>
            <person name="Liang C."/>
            <person name="Lipzen A."/>
            <person name="Lutzoni F."/>
            <person name="Magnuson J."/>
            <person name="Mondo S."/>
            <person name="Nolan M."/>
            <person name="Ohm R."/>
            <person name="Pangilinan J."/>
            <person name="Park H.-J."/>
            <person name="Ramirez L."/>
            <person name="Alfaro M."/>
            <person name="Sun H."/>
            <person name="Tritt A."/>
            <person name="Yoshinaga Y."/>
            <person name="Zwiers L.-H."/>
            <person name="Turgeon B."/>
            <person name="Goodwin S."/>
            <person name="Spatafora J."/>
            <person name="Crous P."/>
            <person name="Grigoriev I."/>
        </authorList>
    </citation>
    <scope>NUCLEOTIDE SEQUENCE</scope>
    <source>
        <strain evidence="11 13">CBS 304.34</strain>
    </source>
</reference>
<protein>
    <recommendedName>
        <fullName evidence="4">Polynucleotide 5'-hydroxyl-kinase GRC3</fullName>
    </recommendedName>
    <alternativeName>
        <fullName evidence="3">Polynucleotide 5'-hydroxyl-kinase grc3</fullName>
    </alternativeName>
</protein>
<feature type="compositionally biased region" description="Basic and acidic residues" evidence="9">
    <location>
        <begin position="1"/>
        <end position="17"/>
    </location>
</feature>
<evidence type="ECO:0000313" key="11">
    <source>
        <dbReference type="EMBL" id="KAF2815007.1"/>
    </source>
</evidence>
<dbReference type="EMBL" id="MU003694">
    <property type="protein sequence ID" value="KAF2815007.1"/>
    <property type="molecule type" value="Genomic_DNA"/>
</dbReference>